<evidence type="ECO:0000256" key="1">
    <source>
        <dbReference type="SAM" id="MobiDB-lite"/>
    </source>
</evidence>
<dbReference type="EMBL" id="JAINUG010000022">
    <property type="protein sequence ID" value="KAJ8411552.1"/>
    <property type="molecule type" value="Genomic_DNA"/>
</dbReference>
<sequence>MWTPVLECLDPSLEKLFDCGPAGQPLPSSRSAAGVRTARLGGPDRQSGECRRGAVSSEDTDSPGCHHCPAATATKTGAATFGAKKQPATIIV</sequence>
<reference evidence="2" key="1">
    <citation type="journal article" date="2023" name="Science">
        <title>Genome structures resolve the early diversification of teleost fishes.</title>
        <authorList>
            <person name="Parey E."/>
            <person name="Louis A."/>
            <person name="Montfort J."/>
            <person name="Bouchez O."/>
            <person name="Roques C."/>
            <person name="Iampietro C."/>
            <person name="Lluch J."/>
            <person name="Castinel A."/>
            <person name="Donnadieu C."/>
            <person name="Desvignes T."/>
            <person name="Floi Bucao C."/>
            <person name="Jouanno E."/>
            <person name="Wen M."/>
            <person name="Mejri S."/>
            <person name="Dirks R."/>
            <person name="Jansen H."/>
            <person name="Henkel C."/>
            <person name="Chen W.J."/>
            <person name="Zahm M."/>
            <person name="Cabau C."/>
            <person name="Klopp C."/>
            <person name="Thompson A.W."/>
            <person name="Robinson-Rechavi M."/>
            <person name="Braasch I."/>
            <person name="Lecointre G."/>
            <person name="Bobe J."/>
            <person name="Postlethwait J.H."/>
            <person name="Berthelot C."/>
            <person name="Roest Crollius H."/>
            <person name="Guiguen Y."/>
        </authorList>
    </citation>
    <scope>NUCLEOTIDE SEQUENCE</scope>
    <source>
        <strain evidence="2">NC1722</strain>
    </source>
</reference>
<name>A0AAD7WW85_9TELE</name>
<comment type="caution">
    <text evidence="2">The sequence shown here is derived from an EMBL/GenBank/DDBJ whole genome shotgun (WGS) entry which is preliminary data.</text>
</comment>
<organism evidence="2 3">
    <name type="scientific">Aldrovandia affinis</name>
    <dbReference type="NCBI Taxonomy" id="143900"/>
    <lineage>
        <taxon>Eukaryota</taxon>
        <taxon>Metazoa</taxon>
        <taxon>Chordata</taxon>
        <taxon>Craniata</taxon>
        <taxon>Vertebrata</taxon>
        <taxon>Euteleostomi</taxon>
        <taxon>Actinopterygii</taxon>
        <taxon>Neopterygii</taxon>
        <taxon>Teleostei</taxon>
        <taxon>Notacanthiformes</taxon>
        <taxon>Halosauridae</taxon>
        <taxon>Aldrovandia</taxon>
    </lineage>
</organism>
<evidence type="ECO:0000313" key="2">
    <source>
        <dbReference type="EMBL" id="KAJ8411552.1"/>
    </source>
</evidence>
<protein>
    <submittedName>
        <fullName evidence="2">Uncharacterized protein</fullName>
    </submittedName>
</protein>
<gene>
    <name evidence="2" type="ORF">AAFF_G00163600</name>
</gene>
<evidence type="ECO:0000313" key="3">
    <source>
        <dbReference type="Proteomes" id="UP001221898"/>
    </source>
</evidence>
<dbReference type="Proteomes" id="UP001221898">
    <property type="component" value="Unassembled WGS sequence"/>
</dbReference>
<accession>A0AAD7WW85</accession>
<proteinExistence type="predicted"/>
<feature type="region of interest" description="Disordered" evidence="1">
    <location>
        <begin position="23"/>
        <end position="65"/>
    </location>
</feature>
<dbReference type="AlphaFoldDB" id="A0AAD7WW85"/>
<keyword evidence="3" id="KW-1185">Reference proteome</keyword>